<evidence type="ECO:0000256" key="7">
    <source>
        <dbReference type="ARBA" id="ARBA00023242"/>
    </source>
</evidence>
<dbReference type="EMBL" id="GL876968">
    <property type="protein sequence ID" value="KLU85410.1"/>
    <property type="molecule type" value="Genomic_DNA"/>
</dbReference>
<evidence type="ECO:0000256" key="1">
    <source>
        <dbReference type="ARBA" id="ARBA00004123"/>
    </source>
</evidence>
<keyword evidence="6" id="KW-0804">Transcription</keyword>
<dbReference type="Proteomes" id="UP000011715">
    <property type="component" value="Unassembled WGS sequence"/>
</dbReference>
<evidence type="ECO:0000313" key="10">
    <source>
        <dbReference type="EMBL" id="KLU85410.1"/>
    </source>
</evidence>
<dbReference type="VEuPathDB" id="FungiDB:MAPG_04436"/>
<organism evidence="11 12">
    <name type="scientific">Magnaporthiopsis poae (strain ATCC 64411 / 73-15)</name>
    <name type="common">Kentucky bluegrass fungus</name>
    <name type="synonym">Magnaporthe poae</name>
    <dbReference type="NCBI Taxonomy" id="644358"/>
    <lineage>
        <taxon>Eukaryota</taxon>
        <taxon>Fungi</taxon>
        <taxon>Dikarya</taxon>
        <taxon>Ascomycota</taxon>
        <taxon>Pezizomycotina</taxon>
        <taxon>Sordariomycetes</taxon>
        <taxon>Sordariomycetidae</taxon>
        <taxon>Magnaporthales</taxon>
        <taxon>Magnaporthaceae</taxon>
        <taxon>Magnaporthiopsis</taxon>
    </lineage>
</organism>
<keyword evidence="5" id="KW-0238">DNA-binding</keyword>
<reference evidence="10" key="3">
    <citation type="submission" date="2011-03" db="EMBL/GenBank/DDBJ databases">
        <title>Annotation of Magnaporthe poae ATCC 64411.</title>
        <authorList>
            <person name="Ma L.-J."/>
            <person name="Dead R."/>
            <person name="Young S.K."/>
            <person name="Zeng Q."/>
            <person name="Gargeya S."/>
            <person name="Fitzgerald M."/>
            <person name="Haas B."/>
            <person name="Abouelleil A."/>
            <person name="Alvarado L."/>
            <person name="Arachchi H.M."/>
            <person name="Berlin A."/>
            <person name="Brown A."/>
            <person name="Chapman S.B."/>
            <person name="Chen Z."/>
            <person name="Dunbar C."/>
            <person name="Freedman E."/>
            <person name="Gearin G."/>
            <person name="Gellesch M."/>
            <person name="Goldberg J."/>
            <person name="Griggs A."/>
            <person name="Gujja S."/>
            <person name="Heiman D."/>
            <person name="Howarth C."/>
            <person name="Larson L."/>
            <person name="Lui A."/>
            <person name="MacDonald P.J.P."/>
            <person name="Mehta T."/>
            <person name="Montmayeur A."/>
            <person name="Murphy C."/>
            <person name="Neiman D."/>
            <person name="Pearson M."/>
            <person name="Priest M."/>
            <person name="Roberts A."/>
            <person name="Saif S."/>
            <person name="Shea T."/>
            <person name="Shenoy N."/>
            <person name="Sisk P."/>
            <person name="Stolte C."/>
            <person name="Sykes S."/>
            <person name="Yandava C."/>
            <person name="Wortman J."/>
            <person name="Nusbaum C."/>
            <person name="Birren B."/>
        </authorList>
    </citation>
    <scope>NUCLEOTIDE SEQUENCE</scope>
    <source>
        <strain evidence="10">ATCC 64411</strain>
    </source>
</reference>
<dbReference type="SMART" id="SM00906">
    <property type="entry name" value="Fungal_trans"/>
    <property type="match status" value="1"/>
</dbReference>
<dbReference type="PROSITE" id="PS50048">
    <property type="entry name" value="ZN2_CY6_FUNGAL_2"/>
    <property type="match status" value="1"/>
</dbReference>
<feature type="region of interest" description="Disordered" evidence="8">
    <location>
        <begin position="746"/>
        <end position="770"/>
    </location>
</feature>
<keyword evidence="4" id="KW-0805">Transcription regulation</keyword>
<dbReference type="PANTHER" id="PTHR47782">
    <property type="entry name" value="ZN(II)2CYS6 TRANSCRIPTION FACTOR (EUROFUNG)-RELATED"/>
    <property type="match status" value="1"/>
</dbReference>
<dbReference type="GO" id="GO:0000981">
    <property type="term" value="F:DNA-binding transcription factor activity, RNA polymerase II-specific"/>
    <property type="evidence" value="ECO:0007669"/>
    <property type="project" value="InterPro"/>
</dbReference>
<keyword evidence="2" id="KW-0479">Metal-binding</keyword>
<dbReference type="Gene3D" id="4.10.240.10">
    <property type="entry name" value="Zn(2)-C6 fungal-type DNA-binding domain"/>
    <property type="match status" value="1"/>
</dbReference>
<dbReference type="Pfam" id="PF04082">
    <property type="entry name" value="Fungal_trans"/>
    <property type="match status" value="1"/>
</dbReference>
<feature type="compositionally biased region" description="Basic and acidic residues" evidence="8">
    <location>
        <begin position="618"/>
        <end position="632"/>
    </location>
</feature>
<feature type="region of interest" description="Disordered" evidence="8">
    <location>
        <begin position="618"/>
        <end position="733"/>
    </location>
</feature>
<dbReference type="GO" id="GO:0006351">
    <property type="term" value="P:DNA-templated transcription"/>
    <property type="evidence" value="ECO:0007669"/>
    <property type="project" value="InterPro"/>
</dbReference>
<name>A0A0C4DWQ6_MAGP6</name>
<evidence type="ECO:0000256" key="6">
    <source>
        <dbReference type="ARBA" id="ARBA00023163"/>
    </source>
</evidence>
<evidence type="ECO:0000256" key="2">
    <source>
        <dbReference type="ARBA" id="ARBA00022723"/>
    </source>
</evidence>
<dbReference type="PANTHER" id="PTHR47782:SF2">
    <property type="entry name" value="TRANSCRIPTION FACTOR, PUTATIVE (AFU_ORTHOLOGUE AFUA_4G12570)-RELATED"/>
    <property type="match status" value="1"/>
</dbReference>
<dbReference type="STRING" id="644358.A0A0C4DWQ6"/>
<dbReference type="eggNOG" id="ENOG502RSRA">
    <property type="taxonomic scope" value="Eukaryota"/>
</dbReference>
<keyword evidence="3" id="KW-0862">Zinc</keyword>
<evidence type="ECO:0000256" key="8">
    <source>
        <dbReference type="SAM" id="MobiDB-lite"/>
    </source>
</evidence>
<feature type="domain" description="Zn(2)-C6 fungal-type" evidence="9">
    <location>
        <begin position="20"/>
        <end position="52"/>
    </location>
</feature>
<comment type="subcellular location">
    <subcellularLocation>
        <location evidence="1">Nucleus</location>
    </subcellularLocation>
</comment>
<reference evidence="11" key="5">
    <citation type="submission" date="2015-06" db="UniProtKB">
        <authorList>
            <consortium name="EnsemblFungi"/>
        </authorList>
    </citation>
    <scope>IDENTIFICATION</scope>
    <source>
        <strain evidence="11">ATCC 64411</strain>
    </source>
</reference>
<keyword evidence="7" id="KW-0539">Nucleus</keyword>
<dbReference type="InterPro" id="IPR052202">
    <property type="entry name" value="Yeast_MetPath_Reg"/>
</dbReference>
<dbReference type="InterPro" id="IPR036864">
    <property type="entry name" value="Zn2-C6_fun-type_DNA-bd_sf"/>
</dbReference>
<reference evidence="10" key="1">
    <citation type="submission" date="2010-05" db="EMBL/GenBank/DDBJ databases">
        <title>The Genome Sequence of Magnaporthe poae strain ATCC 64411.</title>
        <authorList>
            <consortium name="The Broad Institute Genome Sequencing Platform"/>
            <consortium name="Broad Institute Genome Sequencing Center for Infectious Disease"/>
            <person name="Ma L.-J."/>
            <person name="Dead R."/>
            <person name="Young S."/>
            <person name="Zeng Q."/>
            <person name="Koehrsen M."/>
            <person name="Alvarado L."/>
            <person name="Berlin A."/>
            <person name="Chapman S.B."/>
            <person name="Chen Z."/>
            <person name="Freedman E."/>
            <person name="Gellesch M."/>
            <person name="Goldberg J."/>
            <person name="Griggs A."/>
            <person name="Gujja S."/>
            <person name="Heilman E.R."/>
            <person name="Heiman D."/>
            <person name="Hepburn T."/>
            <person name="Howarth C."/>
            <person name="Jen D."/>
            <person name="Larson L."/>
            <person name="Mehta T."/>
            <person name="Neiman D."/>
            <person name="Pearson M."/>
            <person name="Roberts A."/>
            <person name="Saif S."/>
            <person name="Shea T."/>
            <person name="Shenoy N."/>
            <person name="Sisk P."/>
            <person name="Stolte C."/>
            <person name="Sykes S."/>
            <person name="Walk T."/>
            <person name="White J."/>
            <person name="Yandava C."/>
            <person name="Haas B."/>
            <person name="Nusbaum C."/>
            <person name="Birren B."/>
        </authorList>
    </citation>
    <scope>NUCLEOTIDE SEQUENCE</scope>
    <source>
        <strain evidence="10">ATCC 64411</strain>
    </source>
</reference>
<dbReference type="GO" id="GO:0043565">
    <property type="term" value="F:sequence-specific DNA binding"/>
    <property type="evidence" value="ECO:0007669"/>
    <property type="project" value="TreeGrafter"/>
</dbReference>
<evidence type="ECO:0000313" key="11">
    <source>
        <dbReference type="EnsemblFungi" id="MAPG_04436T0"/>
    </source>
</evidence>
<keyword evidence="12" id="KW-1185">Reference proteome</keyword>
<dbReference type="GO" id="GO:0045944">
    <property type="term" value="P:positive regulation of transcription by RNA polymerase II"/>
    <property type="evidence" value="ECO:0007669"/>
    <property type="project" value="TreeGrafter"/>
</dbReference>
<evidence type="ECO:0000256" key="4">
    <source>
        <dbReference type="ARBA" id="ARBA00023015"/>
    </source>
</evidence>
<gene>
    <name evidence="10" type="ORF">MAPG_04436</name>
</gene>
<evidence type="ECO:0000259" key="9">
    <source>
        <dbReference type="PROSITE" id="PS50048"/>
    </source>
</evidence>
<dbReference type="InterPro" id="IPR001138">
    <property type="entry name" value="Zn2Cys6_DnaBD"/>
</dbReference>
<dbReference type="SMART" id="SM00066">
    <property type="entry name" value="GAL4"/>
    <property type="match status" value="1"/>
</dbReference>
<dbReference type="GO" id="GO:0008270">
    <property type="term" value="F:zinc ion binding"/>
    <property type="evidence" value="ECO:0007669"/>
    <property type="project" value="InterPro"/>
</dbReference>
<evidence type="ECO:0000256" key="5">
    <source>
        <dbReference type="ARBA" id="ARBA00023125"/>
    </source>
</evidence>
<reference evidence="12" key="2">
    <citation type="submission" date="2010-05" db="EMBL/GenBank/DDBJ databases">
        <title>The genome sequence of Magnaporthe poae strain ATCC 64411.</title>
        <authorList>
            <person name="Ma L.-J."/>
            <person name="Dead R."/>
            <person name="Young S."/>
            <person name="Zeng Q."/>
            <person name="Koehrsen M."/>
            <person name="Alvarado L."/>
            <person name="Berlin A."/>
            <person name="Chapman S.B."/>
            <person name="Chen Z."/>
            <person name="Freedman E."/>
            <person name="Gellesch M."/>
            <person name="Goldberg J."/>
            <person name="Griggs A."/>
            <person name="Gujja S."/>
            <person name="Heilman E.R."/>
            <person name="Heiman D."/>
            <person name="Hepburn T."/>
            <person name="Howarth C."/>
            <person name="Jen D."/>
            <person name="Larson L."/>
            <person name="Mehta T."/>
            <person name="Neiman D."/>
            <person name="Pearson M."/>
            <person name="Roberts A."/>
            <person name="Saif S."/>
            <person name="Shea T."/>
            <person name="Shenoy N."/>
            <person name="Sisk P."/>
            <person name="Stolte C."/>
            <person name="Sykes S."/>
            <person name="Walk T."/>
            <person name="White J."/>
            <person name="Yandava C."/>
            <person name="Haas B."/>
            <person name="Nusbaum C."/>
            <person name="Birren B."/>
        </authorList>
    </citation>
    <scope>NUCLEOTIDE SEQUENCE [LARGE SCALE GENOMIC DNA]</scope>
    <source>
        <strain evidence="12">ATCC 64411 / 73-15</strain>
    </source>
</reference>
<feature type="compositionally biased region" description="Low complexity" evidence="8">
    <location>
        <begin position="746"/>
        <end position="755"/>
    </location>
</feature>
<proteinExistence type="predicted"/>
<dbReference type="CDD" id="cd12148">
    <property type="entry name" value="fungal_TF_MHR"/>
    <property type="match status" value="1"/>
</dbReference>
<dbReference type="CDD" id="cd00067">
    <property type="entry name" value="GAL4"/>
    <property type="match status" value="1"/>
</dbReference>
<dbReference type="OrthoDB" id="5319458at2759"/>
<evidence type="ECO:0000256" key="3">
    <source>
        <dbReference type="ARBA" id="ARBA00022833"/>
    </source>
</evidence>
<sequence length="801" mass="89772">MPRSSFAENPLLRVSRPVSACSRCRSAKVKCDGKLPACTACEKAGRESECSAANDQFARGKERSYVAALELRVEKLERRLKFAKSRKASMALHDMDLPPSAADRKDSLANIQAAMYRKAARRRENSDVNALVSDFGFLSVNATTQDFEPSVSNMTFARLLLAAATMDPLPEPLREGPPPRQLAQTLVQYYLTHIYSLYPFFAEVIVHSSLDNLYQDERRLAKHPDCWLLYMIFAIASAAQSRTIHDDFYRNGVEYVGQAMRFADRALMPGKETQIRSLILLTQYSMFDPAHFDSWHLIGFTARAIVDLGFHQDPPASEPMDKDKLNMRRKIFYSVYALDRSIGMVNARAFSFTDDAINVALPSMTGLGRIPSISGPITGPQSADPAILLFQLRQTQSHWYQTLVQSDPSEPLPDAQSYIWQMCHEMREWSESLPDTLPTAIRCIFDLELKYSYVYCIAPSSRAPIITAHGRVLIFEYAIAYMEALHALVVQAPTGGPIQQQQQQQQQQQTLQRPAPCPLLTYDQALRAYFMASQFLAVMRDTKDALLAGSSVPVPILTPGTAPPPPMPERRGGDNIERSLACMDRAVAILKTLGDRWEIAAVLGAEFEAKTSDLREELKERKATKDAARREQQQQQQSPPPRQQLQQHQQSPRSQQHLQQQHQQSPPPQMRVNMAPPPTPQAHLGHQYQPLQASMVPGPPLGHYQPQTSMPPPESMSRSPLQNPPQPFSSPVAGQALLRSPAFAVQVPQSPLQQQPLPPMPPQQQQHQHHHLPVTIGPPFQQADIQWANVDINEMMRQGGI</sequence>
<dbReference type="SUPFAM" id="SSF57701">
    <property type="entry name" value="Zn2/Cys6 DNA-binding domain"/>
    <property type="match status" value="1"/>
</dbReference>
<dbReference type="InterPro" id="IPR007219">
    <property type="entry name" value="XnlR_reg_dom"/>
</dbReference>
<dbReference type="OMA" id="FPCFSET"/>
<dbReference type="Pfam" id="PF00172">
    <property type="entry name" value="Zn_clus"/>
    <property type="match status" value="1"/>
</dbReference>
<feature type="compositionally biased region" description="Low complexity" evidence="8">
    <location>
        <begin position="633"/>
        <end position="664"/>
    </location>
</feature>
<feature type="compositionally biased region" description="Pro residues" evidence="8">
    <location>
        <begin position="665"/>
        <end position="680"/>
    </location>
</feature>
<accession>A0A0C4DWQ6</accession>
<evidence type="ECO:0000313" key="12">
    <source>
        <dbReference type="Proteomes" id="UP000011715"/>
    </source>
</evidence>
<dbReference type="GO" id="GO:0005634">
    <property type="term" value="C:nucleus"/>
    <property type="evidence" value="ECO:0007669"/>
    <property type="project" value="UniProtKB-SubCell"/>
</dbReference>
<dbReference type="EnsemblFungi" id="MAPG_04436T0">
    <property type="protein sequence ID" value="MAPG_04436T0"/>
    <property type="gene ID" value="MAPG_04436"/>
</dbReference>
<reference evidence="11" key="4">
    <citation type="journal article" date="2015" name="G3 (Bethesda)">
        <title>Genome sequences of three phytopathogenic species of the Magnaporthaceae family of fungi.</title>
        <authorList>
            <person name="Okagaki L.H."/>
            <person name="Nunes C.C."/>
            <person name="Sailsbery J."/>
            <person name="Clay B."/>
            <person name="Brown D."/>
            <person name="John T."/>
            <person name="Oh Y."/>
            <person name="Young N."/>
            <person name="Fitzgerald M."/>
            <person name="Haas B.J."/>
            <person name="Zeng Q."/>
            <person name="Young S."/>
            <person name="Adiconis X."/>
            <person name="Fan L."/>
            <person name="Levin J.Z."/>
            <person name="Mitchell T.K."/>
            <person name="Okubara P.A."/>
            <person name="Farman M.L."/>
            <person name="Kohn L.M."/>
            <person name="Birren B."/>
            <person name="Ma L.-J."/>
            <person name="Dean R.A."/>
        </authorList>
    </citation>
    <scope>NUCLEOTIDE SEQUENCE</scope>
    <source>
        <strain evidence="11">ATCC 64411 / 73-15</strain>
    </source>
</reference>
<protein>
    <submittedName>
        <fullName evidence="10">Fungal specific transcription factor domain-containing protein</fullName>
    </submittedName>
</protein>
<dbReference type="AlphaFoldDB" id="A0A0C4DWQ6"/>
<dbReference type="PROSITE" id="PS00463">
    <property type="entry name" value="ZN2_CY6_FUNGAL_1"/>
    <property type="match status" value="1"/>
</dbReference>
<dbReference type="EMBL" id="ADBL01001050">
    <property type="status" value="NOT_ANNOTATED_CDS"/>
    <property type="molecule type" value="Genomic_DNA"/>
</dbReference>